<comment type="caution">
    <text evidence="2">The sequence shown here is derived from an EMBL/GenBank/DDBJ whole genome shotgun (WGS) entry which is preliminary data.</text>
</comment>
<reference evidence="2 3" key="1">
    <citation type="journal article" date="2018" name="ACS Chem. Biol.">
        <title>Ketoreductase domain dysfunction expands chemodiversity: malyngamide biosynthesis in the cyanobacterium Okeania hirsuta.</title>
        <authorList>
            <person name="Moss N.A."/>
            <person name="Leao T."/>
            <person name="Rankin M."/>
            <person name="McCullough T.M."/>
            <person name="Qu P."/>
            <person name="Korobeynikov A."/>
            <person name="Smith J.L."/>
            <person name="Gerwick L."/>
            <person name="Gerwick W.H."/>
        </authorList>
    </citation>
    <scope>NUCLEOTIDE SEQUENCE [LARGE SCALE GENOMIC DNA]</scope>
    <source>
        <strain evidence="2 3">PAB10Feb10-1</strain>
    </source>
</reference>
<sequence>MAWKKDVDWIQPPTQKGESKSLADWKPVSELADLAQAAFVASHPELGENAIDRIDVRPSKGIAKVLFERAGGKCRLTELVEKSYP</sequence>
<dbReference type="Proteomes" id="UP000269154">
    <property type="component" value="Unassembled WGS sequence"/>
</dbReference>
<dbReference type="AlphaFoldDB" id="A0A3N6R419"/>
<evidence type="ECO:0000313" key="3">
    <source>
        <dbReference type="Proteomes" id="UP000269154"/>
    </source>
</evidence>
<evidence type="ECO:0000313" key="2">
    <source>
        <dbReference type="EMBL" id="RQH21124.1"/>
    </source>
</evidence>
<organism evidence="2 3">
    <name type="scientific">Okeania hirsuta</name>
    <dbReference type="NCBI Taxonomy" id="1458930"/>
    <lineage>
        <taxon>Bacteria</taxon>
        <taxon>Bacillati</taxon>
        <taxon>Cyanobacteriota</taxon>
        <taxon>Cyanophyceae</taxon>
        <taxon>Oscillatoriophycideae</taxon>
        <taxon>Oscillatoriales</taxon>
        <taxon>Microcoleaceae</taxon>
        <taxon>Okeania</taxon>
    </lineage>
</organism>
<dbReference type="EMBL" id="RCBY01000397">
    <property type="protein sequence ID" value="RQH21124.1"/>
    <property type="molecule type" value="Genomic_DNA"/>
</dbReference>
<keyword evidence="3" id="KW-1185">Reference proteome</keyword>
<gene>
    <name evidence="2" type="ORF">D5R40_31615</name>
</gene>
<accession>A0A3N6R419</accession>
<name>A0A3N6R419_9CYAN</name>
<dbReference type="RefSeq" id="WP_124155713.1">
    <property type="nucleotide sequence ID" value="NZ_RCBY01000397.1"/>
</dbReference>
<protein>
    <submittedName>
        <fullName evidence="2">Uncharacterized protein</fullName>
    </submittedName>
</protein>
<feature type="region of interest" description="Disordered" evidence="1">
    <location>
        <begin position="1"/>
        <end position="22"/>
    </location>
</feature>
<evidence type="ECO:0000256" key="1">
    <source>
        <dbReference type="SAM" id="MobiDB-lite"/>
    </source>
</evidence>
<proteinExistence type="predicted"/>
<dbReference type="OrthoDB" id="271465at2"/>